<name>A0A367IQD4_RHIST</name>
<dbReference type="EMBL" id="PJQM01006299">
    <property type="protein sequence ID" value="RCH79907.1"/>
    <property type="molecule type" value="Genomic_DNA"/>
</dbReference>
<comment type="caution">
    <text evidence="2">The sequence shown here is derived from an EMBL/GenBank/DDBJ whole genome shotgun (WGS) entry which is preliminary data.</text>
</comment>
<evidence type="ECO:0000256" key="1">
    <source>
        <dbReference type="SAM" id="MobiDB-lite"/>
    </source>
</evidence>
<feature type="region of interest" description="Disordered" evidence="1">
    <location>
        <begin position="98"/>
        <end position="124"/>
    </location>
</feature>
<dbReference type="Pfam" id="PF23187">
    <property type="entry name" value="UBX7_N"/>
    <property type="match status" value="1"/>
</dbReference>
<dbReference type="OrthoDB" id="2445133at2759"/>
<evidence type="ECO:0000313" key="3">
    <source>
        <dbReference type="Proteomes" id="UP000253551"/>
    </source>
</evidence>
<organism evidence="2 3">
    <name type="scientific">Rhizopus stolonifer</name>
    <name type="common">Rhizopus nigricans</name>
    <dbReference type="NCBI Taxonomy" id="4846"/>
    <lineage>
        <taxon>Eukaryota</taxon>
        <taxon>Fungi</taxon>
        <taxon>Fungi incertae sedis</taxon>
        <taxon>Mucoromycota</taxon>
        <taxon>Mucoromycotina</taxon>
        <taxon>Mucoromycetes</taxon>
        <taxon>Mucorales</taxon>
        <taxon>Mucorineae</taxon>
        <taxon>Rhizopodaceae</taxon>
        <taxon>Rhizopus</taxon>
    </lineage>
</organism>
<feature type="compositionally biased region" description="Basic and acidic residues" evidence="1">
    <location>
        <begin position="105"/>
        <end position="124"/>
    </location>
</feature>
<gene>
    <name evidence="2" type="ORF">CU098_007499</name>
</gene>
<dbReference type="AlphaFoldDB" id="A0A367IQD4"/>
<reference evidence="2 3" key="1">
    <citation type="journal article" date="2018" name="G3 (Bethesda)">
        <title>Phylogenetic and Phylogenomic Definition of Rhizopus Species.</title>
        <authorList>
            <person name="Gryganskyi A.P."/>
            <person name="Golan J."/>
            <person name="Dolatabadi S."/>
            <person name="Mondo S."/>
            <person name="Robb S."/>
            <person name="Idnurm A."/>
            <person name="Muszewska A."/>
            <person name="Steczkiewicz K."/>
            <person name="Masonjones S."/>
            <person name="Liao H.L."/>
            <person name="Gajdeczka M.T."/>
            <person name="Anike F."/>
            <person name="Vuek A."/>
            <person name="Anishchenko I.M."/>
            <person name="Voigt K."/>
            <person name="de Hoog G.S."/>
            <person name="Smith M.E."/>
            <person name="Heitman J."/>
            <person name="Vilgalys R."/>
            <person name="Stajich J.E."/>
        </authorList>
    </citation>
    <scope>NUCLEOTIDE SEQUENCE [LARGE SCALE GENOMIC DNA]</scope>
    <source>
        <strain evidence="2 3">LSU 92-RS-03</strain>
    </source>
</reference>
<evidence type="ECO:0000313" key="2">
    <source>
        <dbReference type="EMBL" id="RCH79907.1"/>
    </source>
</evidence>
<protein>
    <submittedName>
        <fullName evidence="2">Uncharacterized protein</fullName>
    </submittedName>
</protein>
<keyword evidence="3" id="KW-1185">Reference proteome</keyword>
<dbReference type="Proteomes" id="UP000253551">
    <property type="component" value="Unassembled WGS sequence"/>
</dbReference>
<sequence length="124" mass="13903">MTYIWFSGPVVEAVKQASLGITVYLSTVDDSEHSKHLDATFQNAELLDLLKRKAIALKLKKDSEDAKMFGQLCKNSTQGTIKDFGTQDMRSQDIINKLQAASPKSDAKTKLEEIKKKRAEQENL</sequence>
<accession>A0A367IQD4</accession>
<feature type="non-terminal residue" evidence="2">
    <location>
        <position position="124"/>
    </location>
</feature>
<dbReference type="STRING" id="4846.A0A367IQD4"/>
<proteinExistence type="predicted"/>